<dbReference type="AlphaFoldDB" id="A0A6J1CP63"/>
<dbReference type="RefSeq" id="XP_022142892.1">
    <property type="nucleotide sequence ID" value="XM_022287200.1"/>
</dbReference>
<dbReference type="PANTHER" id="PTHR10366">
    <property type="entry name" value="NAD DEPENDENT EPIMERASE/DEHYDRATASE"/>
    <property type="match status" value="1"/>
</dbReference>
<dbReference type="Gene3D" id="3.40.50.720">
    <property type="entry name" value="NAD(P)-binding Rossmann-like Domain"/>
    <property type="match status" value="1"/>
</dbReference>
<reference evidence="6" key="1">
    <citation type="submission" date="2025-08" db="UniProtKB">
        <authorList>
            <consortium name="RefSeq"/>
        </authorList>
    </citation>
    <scope>IDENTIFICATION</scope>
    <source>
        <strain evidence="6">OHB3-1</strain>
    </source>
</reference>
<evidence type="ECO:0000256" key="1">
    <source>
        <dbReference type="ARBA" id="ARBA00022857"/>
    </source>
</evidence>
<dbReference type="SUPFAM" id="SSF51735">
    <property type="entry name" value="NAD(P)-binding Rossmann-fold domains"/>
    <property type="match status" value="1"/>
</dbReference>
<gene>
    <name evidence="6" type="primary">LOC111012896</name>
</gene>
<comment type="similarity">
    <text evidence="3">Belongs to the NAD(P)-dependent epimerase/dehydratase family. Dihydroflavonol-4-reductase subfamily.</text>
</comment>
<protein>
    <submittedName>
        <fullName evidence="6">Anthocyanidin reductase</fullName>
    </submittedName>
</protein>
<dbReference type="Pfam" id="PF01370">
    <property type="entry name" value="Epimerase"/>
    <property type="match status" value="1"/>
</dbReference>
<evidence type="ECO:0000259" key="4">
    <source>
        <dbReference type="Pfam" id="PF01370"/>
    </source>
</evidence>
<sequence>MRNLDGKTVEDEDGRGSKSATYCVTGATGFIGSWLVKLLLQRGYTVHATLRNPEKSLNLLSLWTGSDRLRLFRADLREEGSFDEAVKGCDGVFHVAASMTFSVDQQDNIEDYVQSNVINPEINGTISLLKSCLKSGSVKRVVLTSTISTLTGKDANGERRHVVDESCLTSMDHVWKTKPSGWIYAISKRLTEEAAFKFAYENGIDIVSVITSTVSGPFLISNIPASVQVLTAPITGDPRFLGIVSNVNERIGSVALVHTNDICRAHIFLMEHADAKGRYLCCIGSWPLSKLVECLSRHYPSILQRFVDEKQNGMPSEVSNKKLRDLGFEFHHGLDDIIKDTIDACVECGFITLT</sequence>
<dbReference type="KEGG" id="mcha:111012896"/>
<evidence type="ECO:0000313" key="6">
    <source>
        <dbReference type="RefSeq" id="XP_022142892.1"/>
    </source>
</evidence>
<dbReference type="Proteomes" id="UP000504603">
    <property type="component" value="Unplaced"/>
</dbReference>
<evidence type="ECO:0000313" key="5">
    <source>
        <dbReference type="Proteomes" id="UP000504603"/>
    </source>
</evidence>
<organism evidence="5 6">
    <name type="scientific">Momordica charantia</name>
    <name type="common">Bitter gourd</name>
    <name type="synonym">Balsam pear</name>
    <dbReference type="NCBI Taxonomy" id="3673"/>
    <lineage>
        <taxon>Eukaryota</taxon>
        <taxon>Viridiplantae</taxon>
        <taxon>Streptophyta</taxon>
        <taxon>Embryophyta</taxon>
        <taxon>Tracheophyta</taxon>
        <taxon>Spermatophyta</taxon>
        <taxon>Magnoliopsida</taxon>
        <taxon>eudicotyledons</taxon>
        <taxon>Gunneridae</taxon>
        <taxon>Pentapetalae</taxon>
        <taxon>rosids</taxon>
        <taxon>fabids</taxon>
        <taxon>Cucurbitales</taxon>
        <taxon>Cucurbitaceae</taxon>
        <taxon>Momordiceae</taxon>
        <taxon>Momordica</taxon>
    </lineage>
</organism>
<proteinExistence type="inferred from homology"/>
<dbReference type="GeneID" id="111012896"/>
<evidence type="ECO:0000256" key="2">
    <source>
        <dbReference type="ARBA" id="ARBA00023002"/>
    </source>
</evidence>
<dbReference type="FunFam" id="3.40.50.720:FF:000085">
    <property type="entry name" value="Dihydroflavonol reductase"/>
    <property type="match status" value="1"/>
</dbReference>
<dbReference type="InterPro" id="IPR050425">
    <property type="entry name" value="NAD(P)_dehydrat-like"/>
</dbReference>
<dbReference type="InterPro" id="IPR001509">
    <property type="entry name" value="Epimerase_deHydtase"/>
</dbReference>
<dbReference type="OrthoDB" id="2735536at2759"/>
<accession>A0A6J1CP63</accession>
<dbReference type="CDD" id="cd08958">
    <property type="entry name" value="FR_SDR_e"/>
    <property type="match status" value="1"/>
</dbReference>
<dbReference type="InterPro" id="IPR036291">
    <property type="entry name" value="NAD(P)-bd_dom_sf"/>
</dbReference>
<keyword evidence="5" id="KW-1185">Reference proteome</keyword>
<feature type="domain" description="NAD-dependent epimerase/dehydratase" evidence="4">
    <location>
        <begin position="23"/>
        <end position="276"/>
    </location>
</feature>
<dbReference type="GO" id="GO:0016616">
    <property type="term" value="F:oxidoreductase activity, acting on the CH-OH group of donors, NAD or NADP as acceptor"/>
    <property type="evidence" value="ECO:0007669"/>
    <property type="project" value="TreeGrafter"/>
</dbReference>
<name>A0A6J1CP63_MOMCH</name>
<keyword evidence="1" id="KW-0521">NADP</keyword>
<keyword evidence="2" id="KW-0560">Oxidoreductase</keyword>
<evidence type="ECO:0000256" key="3">
    <source>
        <dbReference type="ARBA" id="ARBA00023445"/>
    </source>
</evidence>
<dbReference type="PANTHER" id="PTHR10366:SF628">
    <property type="entry name" value="NAD(P)-BINDING ROSSMANN-FOLD SUPERFAMILY PROTEIN"/>
    <property type="match status" value="1"/>
</dbReference>